<dbReference type="InterPro" id="IPR003810">
    <property type="entry name" value="Mntp/YtaF"/>
</dbReference>
<name>A0A9X2DPY0_9BACI</name>
<accession>A0A9X2DPY0</accession>
<keyword evidence="3 5" id="KW-1133">Transmembrane helix</keyword>
<feature type="transmembrane region" description="Helical" evidence="5">
    <location>
        <begin position="90"/>
        <end position="108"/>
    </location>
</feature>
<gene>
    <name evidence="6" type="ORF">M3202_07790</name>
</gene>
<evidence type="ECO:0000256" key="3">
    <source>
        <dbReference type="ARBA" id="ARBA00022989"/>
    </source>
</evidence>
<evidence type="ECO:0000313" key="7">
    <source>
        <dbReference type="Proteomes" id="UP001139179"/>
    </source>
</evidence>
<dbReference type="Proteomes" id="UP001139179">
    <property type="component" value="Unassembled WGS sequence"/>
</dbReference>
<evidence type="ECO:0000313" key="6">
    <source>
        <dbReference type="EMBL" id="MCM3713985.1"/>
    </source>
</evidence>
<feature type="transmembrane region" description="Helical" evidence="5">
    <location>
        <begin position="120"/>
        <end position="140"/>
    </location>
</feature>
<dbReference type="RefSeq" id="WP_251222783.1">
    <property type="nucleotide sequence ID" value="NZ_JAMBOL010000004.1"/>
</dbReference>
<feature type="transmembrane region" description="Helical" evidence="5">
    <location>
        <begin position="32"/>
        <end position="55"/>
    </location>
</feature>
<evidence type="ECO:0000256" key="5">
    <source>
        <dbReference type="SAM" id="Phobius"/>
    </source>
</evidence>
<keyword evidence="4 5" id="KW-0472">Membrane</keyword>
<evidence type="ECO:0000256" key="2">
    <source>
        <dbReference type="ARBA" id="ARBA00022692"/>
    </source>
</evidence>
<feature type="transmembrane region" description="Helical" evidence="5">
    <location>
        <begin position="152"/>
        <end position="171"/>
    </location>
</feature>
<keyword evidence="2 5" id="KW-0812">Transmembrane</keyword>
<keyword evidence="7" id="KW-1185">Reference proteome</keyword>
<dbReference type="Pfam" id="PF02659">
    <property type="entry name" value="Mntp"/>
    <property type="match status" value="1"/>
</dbReference>
<protein>
    <submittedName>
        <fullName evidence="6">Manganese efflux pump</fullName>
    </submittedName>
</protein>
<reference evidence="6" key="1">
    <citation type="submission" date="2022-05" db="EMBL/GenBank/DDBJ databases">
        <title>Comparative Genomics of Spacecraft Associated Microbes.</title>
        <authorList>
            <person name="Tran M.T."/>
            <person name="Wright A."/>
            <person name="Seuylemezian A."/>
            <person name="Eisen J."/>
            <person name="Coil D."/>
        </authorList>
    </citation>
    <scope>NUCLEOTIDE SEQUENCE</scope>
    <source>
        <strain evidence="6">214.1.1</strain>
    </source>
</reference>
<sequence>MLNILVTFLLSLLVSLDGYVIGFSFGLKRIRIPLSIVMMIAGFSSVVILISMGVGHLIGELVPTKNIQVFAGLLLIGAGLYHFLQDPPLYRRSYFLMIALFMNIDNIGYGIQAGLAQRPLSFAPLAGLLLCVSMVVGVIHGQETKNRFLLRYVSIAPALLFILLGLSKVLLS</sequence>
<keyword evidence="1" id="KW-1003">Cell membrane</keyword>
<feature type="transmembrane region" description="Helical" evidence="5">
    <location>
        <begin position="67"/>
        <end position="84"/>
    </location>
</feature>
<proteinExistence type="predicted"/>
<organism evidence="6 7">
    <name type="scientific">Halalkalibacter oceani</name>
    <dbReference type="NCBI Taxonomy" id="1653776"/>
    <lineage>
        <taxon>Bacteria</taxon>
        <taxon>Bacillati</taxon>
        <taxon>Bacillota</taxon>
        <taxon>Bacilli</taxon>
        <taxon>Bacillales</taxon>
        <taxon>Bacillaceae</taxon>
        <taxon>Halalkalibacter</taxon>
    </lineage>
</organism>
<dbReference type="EMBL" id="JAMBOL010000004">
    <property type="protein sequence ID" value="MCM3713985.1"/>
    <property type="molecule type" value="Genomic_DNA"/>
</dbReference>
<comment type="caution">
    <text evidence="6">The sequence shown here is derived from an EMBL/GenBank/DDBJ whole genome shotgun (WGS) entry which is preliminary data.</text>
</comment>
<evidence type="ECO:0000256" key="1">
    <source>
        <dbReference type="ARBA" id="ARBA00022475"/>
    </source>
</evidence>
<dbReference type="AlphaFoldDB" id="A0A9X2DPY0"/>
<evidence type="ECO:0000256" key="4">
    <source>
        <dbReference type="ARBA" id="ARBA00023136"/>
    </source>
</evidence>